<feature type="region of interest" description="Disordered" evidence="1">
    <location>
        <begin position="124"/>
        <end position="143"/>
    </location>
</feature>
<feature type="region of interest" description="Disordered" evidence="1">
    <location>
        <begin position="75"/>
        <end position="103"/>
    </location>
</feature>
<feature type="chain" id="PRO_5039640645" description="Lipoprotein" evidence="2">
    <location>
        <begin position="23"/>
        <end position="143"/>
    </location>
</feature>
<feature type="signal peptide" evidence="2">
    <location>
        <begin position="1"/>
        <end position="22"/>
    </location>
</feature>
<protein>
    <recommendedName>
        <fullName evidence="5">Lipoprotein</fullName>
    </recommendedName>
</protein>
<accession>A0A1W1XTP0</accession>
<gene>
    <name evidence="3" type="ORF">SAMN02745134_03136</name>
</gene>
<evidence type="ECO:0000256" key="2">
    <source>
        <dbReference type="SAM" id="SignalP"/>
    </source>
</evidence>
<evidence type="ECO:0000256" key="1">
    <source>
        <dbReference type="SAM" id="MobiDB-lite"/>
    </source>
</evidence>
<evidence type="ECO:0008006" key="5">
    <source>
        <dbReference type="Google" id="ProtNLM"/>
    </source>
</evidence>
<feature type="compositionally biased region" description="Low complexity" evidence="1">
    <location>
        <begin position="125"/>
        <end position="143"/>
    </location>
</feature>
<dbReference type="STRING" id="1121291.SAMN02745134_03136"/>
<proteinExistence type="predicted"/>
<dbReference type="EMBL" id="FWXH01000017">
    <property type="protein sequence ID" value="SMC27350.1"/>
    <property type="molecule type" value="Genomic_DNA"/>
</dbReference>
<evidence type="ECO:0000313" key="4">
    <source>
        <dbReference type="Proteomes" id="UP000192468"/>
    </source>
</evidence>
<evidence type="ECO:0000313" key="3">
    <source>
        <dbReference type="EMBL" id="SMC27350.1"/>
    </source>
</evidence>
<dbReference type="AlphaFoldDB" id="A0A1W1XTP0"/>
<dbReference type="OrthoDB" id="1937683at2"/>
<dbReference type="RefSeq" id="WP_084117071.1">
    <property type="nucleotide sequence ID" value="NZ_FWXH01000017.1"/>
</dbReference>
<sequence>MKRFSKILIVIAIVSMSIFSFVGCQSKDASNAGGGTQQGKKFDKSAMEKRIKTNLDSLVKAGTITDSQSSKILTALTTRTQGNEAGKGSNGGGRRNGGSNALNDLVKQGVITQTQADTVMKSVMGNRQNNNNNNASGSDQANQ</sequence>
<reference evidence="3 4" key="1">
    <citation type="submission" date="2017-04" db="EMBL/GenBank/DDBJ databases">
        <authorList>
            <person name="Afonso C.L."/>
            <person name="Miller P.J."/>
            <person name="Scott M.A."/>
            <person name="Spackman E."/>
            <person name="Goraichik I."/>
            <person name="Dimitrov K.M."/>
            <person name="Suarez D.L."/>
            <person name="Swayne D.E."/>
        </authorList>
    </citation>
    <scope>NUCLEOTIDE SEQUENCE [LARGE SCALE GENOMIC DNA]</scope>
    <source>
        <strain evidence="3 4">DSM 12555</strain>
    </source>
</reference>
<name>A0A1W1XTP0_9CLOT</name>
<dbReference type="PROSITE" id="PS51257">
    <property type="entry name" value="PROKAR_LIPOPROTEIN"/>
    <property type="match status" value="1"/>
</dbReference>
<dbReference type="Proteomes" id="UP000192468">
    <property type="component" value="Unassembled WGS sequence"/>
</dbReference>
<keyword evidence="2" id="KW-0732">Signal</keyword>
<organism evidence="3 4">
    <name type="scientific">Clostridium acidisoli DSM 12555</name>
    <dbReference type="NCBI Taxonomy" id="1121291"/>
    <lineage>
        <taxon>Bacteria</taxon>
        <taxon>Bacillati</taxon>
        <taxon>Bacillota</taxon>
        <taxon>Clostridia</taxon>
        <taxon>Eubacteriales</taxon>
        <taxon>Clostridiaceae</taxon>
        <taxon>Clostridium</taxon>
    </lineage>
</organism>
<keyword evidence="4" id="KW-1185">Reference proteome</keyword>